<dbReference type="Proteomes" id="UP000010388">
    <property type="component" value="Chromosome"/>
</dbReference>
<dbReference type="EMBL" id="CP003495">
    <property type="protein sequence ID" value="AFY30353.1"/>
    <property type="molecule type" value="Genomic_DNA"/>
</dbReference>
<dbReference type="HOGENOM" id="CLU_2768905_0_0_3"/>
<gene>
    <name evidence="2" type="ordered locus">Cyagr_3279</name>
</gene>
<name>K9PBP7_CYAGP</name>
<protein>
    <submittedName>
        <fullName evidence="2">Uncharacterized protein</fullName>
    </submittedName>
</protein>
<dbReference type="STRING" id="292564.Cyagr_3279"/>
<evidence type="ECO:0000313" key="2">
    <source>
        <dbReference type="EMBL" id="AFY30353.1"/>
    </source>
</evidence>
<feature type="region of interest" description="Disordered" evidence="1">
    <location>
        <begin position="1"/>
        <end position="20"/>
    </location>
</feature>
<evidence type="ECO:0000256" key="1">
    <source>
        <dbReference type="SAM" id="MobiDB-lite"/>
    </source>
</evidence>
<evidence type="ECO:0000313" key="3">
    <source>
        <dbReference type="Proteomes" id="UP000010388"/>
    </source>
</evidence>
<dbReference type="KEGG" id="cgc:Cyagr_3279"/>
<sequence length="69" mass="7550">MLDLTSRGLRSLTQPGRSDGSLALTAAERVLAAELHNRSDDNNALSMMVSSMARMVQVGKMRDSRWKAS</sequence>
<accession>K9PBP7</accession>
<organism evidence="2 3">
    <name type="scientific">Cyanobium gracile (strain ATCC 27147 / PCC 6307)</name>
    <dbReference type="NCBI Taxonomy" id="292564"/>
    <lineage>
        <taxon>Bacteria</taxon>
        <taxon>Bacillati</taxon>
        <taxon>Cyanobacteriota</taxon>
        <taxon>Cyanophyceae</taxon>
        <taxon>Synechococcales</taxon>
        <taxon>Prochlorococcaceae</taxon>
        <taxon>Cyanobium</taxon>
    </lineage>
</organism>
<dbReference type="eggNOG" id="ENOG5032HYG">
    <property type="taxonomic scope" value="Bacteria"/>
</dbReference>
<proteinExistence type="predicted"/>
<dbReference type="AlphaFoldDB" id="K9PBP7"/>
<reference evidence="3" key="1">
    <citation type="journal article" date="2013" name="Proc. Natl. Acad. Sci. U.S.A.">
        <title>Improving the coverage of the cyanobacterial phylum using diversity-driven genome sequencing.</title>
        <authorList>
            <person name="Shih P.M."/>
            <person name="Wu D."/>
            <person name="Latifi A."/>
            <person name="Axen S.D."/>
            <person name="Fewer D.P."/>
            <person name="Talla E."/>
            <person name="Calteau A."/>
            <person name="Cai F."/>
            <person name="Tandeau de Marsac N."/>
            <person name="Rippka R."/>
            <person name="Herdman M."/>
            <person name="Sivonen K."/>
            <person name="Coursin T."/>
            <person name="Laurent T."/>
            <person name="Goodwin L."/>
            <person name="Nolan M."/>
            <person name="Davenport K.W."/>
            <person name="Han C.S."/>
            <person name="Rubin E.M."/>
            <person name="Eisen J.A."/>
            <person name="Woyke T."/>
            <person name="Gugger M."/>
            <person name="Kerfeld C.A."/>
        </authorList>
    </citation>
    <scope>NUCLEOTIDE SEQUENCE [LARGE SCALE GENOMIC DNA]</scope>
    <source>
        <strain evidence="3">ATCC 27147 / PCC 6307</strain>
    </source>
</reference>